<protein>
    <submittedName>
        <fullName evidence="2">Uncharacterized protein</fullName>
    </submittedName>
</protein>
<dbReference type="OrthoDB" id="2514905at2759"/>
<dbReference type="AlphaFoldDB" id="A0A5B0MSJ8"/>
<accession>A0A5B0MSJ8</accession>
<evidence type="ECO:0000313" key="2">
    <source>
        <dbReference type="EMBL" id="KAA1079532.1"/>
    </source>
</evidence>
<sequence>MYSPSFRTPTTDVKSTPTPRQLAAVPPSDPPSSLTVVAIDQCRDPHQRPRRCRRYFHRIRRTSVPCSIDAKIPANVLAGLQPRLHRIRQALCFNALTDRLPSCVPSLFDRGQNSSMSSSSRHSTSARSSELYTVILSIDAGIPLQTSSPSLDSSSFSSDNVIALWSCHQLSSSDGEIRIRQTPFFSPPFVRQAQQHDASLFGRSSSFLEAPPLDP</sequence>
<evidence type="ECO:0000256" key="1">
    <source>
        <dbReference type="SAM" id="MobiDB-lite"/>
    </source>
</evidence>
<dbReference type="EMBL" id="VSWC01000132">
    <property type="protein sequence ID" value="KAA1079532.1"/>
    <property type="molecule type" value="Genomic_DNA"/>
</dbReference>
<feature type="compositionally biased region" description="Polar residues" evidence="1">
    <location>
        <begin position="1"/>
        <end position="19"/>
    </location>
</feature>
<keyword evidence="3" id="KW-1185">Reference proteome</keyword>
<dbReference type="Proteomes" id="UP000324748">
    <property type="component" value="Unassembled WGS sequence"/>
</dbReference>
<name>A0A5B0MSJ8_PUCGR</name>
<gene>
    <name evidence="2" type="ORF">PGT21_015160</name>
</gene>
<organism evidence="2 3">
    <name type="scientific">Puccinia graminis f. sp. tritici</name>
    <dbReference type="NCBI Taxonomy" id="56615"/>
    <lineage>
        <taxon>Eukaryota</taxon>
        <taxon>Fungi</taxon>
        <taxon>Dikarya</taxon>
        <taxon>Basidiomycota</taxon>
        <taxon>Pucciniomycotina</taxon>
        <taxon>Pucciniomycetes</taxon>
        <taxon>Pucciniales</taxon>
        <taxon>Pucciniaceae</taxon>
        <taxon>Puccinia</taxon>
    </lineage>
</organism>
<evidence type="ECO:0000313" key="3">
    <source>
        <dbReference type="Proteomes" id="UP000324748"/>
    </source>
</evidence>
<comment type="caution">
    <text evidence="2">The sequence shown here is derived from an EMBL/GenBank/DDBJ whole genome shotgun (WGS) entry which is preliminary data.</text>
</comment>
<proteinExistence type="predicted"/>
<feature type="region of interest" description="Disordered" evidence="1">
    <location>
        <begin position="1"/>
        <end position="32"/>
    </location>
</feature>
<reference evidence="2 3" key="1">
    <citation type="submission" date="2019-05" db="EMBL/GenBank/DDBJ databases">
        <title>Emergence of the Ug99 lineage of the wheat stem rust pathogen through somatic hybridization.</title>
        <authorList>
            <person name="Li F."/>
            <person name="Upadhyaya N.M."/>
            <person name="Sperschneider J."/>
            <person name="Matny O."/>
            <person name="Nguyen-Phuc H."/>
            <person name="Mago R."/>
            <person name="Raley C."/>
            <person name="Miller M.E."/>
            <person name="Silverstein K.A.T."/>
            <person name="Henningsen E."/>
            <person name="Hirsch C.D."/>
            <person name="Visser B."/>
            <person name="Pretorius Z.A."/>
            <person name="Steffenson B.J."/>
            <person name="Schwessinger B."/>
            <person name="Dodds P.N."/>
            <person name="Figueroa M."/>
        </authorList>
    </citation>
    <scope>NUCLEOTIDE SEQUENCE [LARGE SCALE GENOMIC DNA]</scope>
    <source>
        <strain evidence="2">21-0</strain>
    </source>
</reference>